<comment type="caution">
    <text evidence="2">The sequence shown here is derived from an EMBL/GenBank/DDBJ whole genome shotgun (WGS) entry which is preliminary data.</text>
</comment>
<sequence>MPRKVRIPLSRDESRQAQQRSRARHRDYVASLERRIAEFEQQGVQATVDMQRAARVVAVKNEKLLALLALHGVHQPEIDAFLAMPDVIGATSAGGPQTQPLLPPPSTMTAPIASRPLPIVAEPTSGSTSEESVAPDRPMEVNRSISNNASDCRSANPSLDQTKQSVCNPPSKQLATGASAEQSPNSRSSGEVTSCETAASIIVNLRGNGDVAEARQVLGCTDNAACSVKNTHLFQLMNELP</sequence>
<evidence type="ECO:0000313" key="2">
    <source>
        <dbReference type="EMBL" id="KAK9776399.1"/>
    </source>
</evidence>
<evidence type="ECO:0000313" key="3">
    <source>
        <dbReference type="Proteomes" id="UP001465668"/>
    </source>
</evidence>
<dbReference type="PANTHER" id="PTHR42070:SF1">
    <property type="entry name" value="FILAMENT ASSOCIATED PROTEIN, PUTATIVE (AFU_ORTHOLOGUE AFUA_8G06630)-RELATED"/>
    <property type="match status" value="1"/>
</dbReference>
<gene>
    <name evidence="2" type="ORF">SCAR479_07011</name>
</gene>
<protein>
    <recommendedName>
        <fullName evidence="4">BZIP domain-containing protein</fullName>
    </recommendedName>
</protein>
<keyword evidence="3" id="KW-1185">Reference proteome</keyword>
<dbReference type="Gene3D" id="1.20.5.170">
    <property type="match status" value="1"/>
</dbReference>
<feature type="region of interest" description="Disordered" evidence="1">
    <location>
        <begin position="1"/>
        <end position="25"/>
    </location>
</feature>
<proteinExistence type="predicted"/>
<dbReference type="EMBL" id="JARVKM010000028">
    <property type="protein sequence ID" value="KAK9776399.1"/>
    <property type="molecule type" value="Genomic_DNA"/>
</dbReference>
<dbReference type="Proteomes" id="UP001465668">
    <property type="component" value="Unassembled WGS sequence"/>
</dbReference>
<feature type="compositionally biased region" description="Polar residues" evidence="1">
    <location>
        <begin position="143"/>
        <end position="193"/>
    </location>
</feature>
<reference evidence="2 3" key="1">
    <citation type="submission" date="2024-02" db="EMBL/GenBank/DDBJ databases">
        <title>First draft genome assembly of two strains of Seiridium cardinale.</title>
        <authorList>
            <person name="Emiliani G."/>
            <person name="Scali E."/>
        </authorList>
    </citation>
    <scope>NUCLEOTIDE SEQUENCE [LARGE SCALE GENOMIC DNA]</scope>
    <source>
        <strain evidence="2 3">BM-138-000479</strain>
    </source>
</reference>
<dbReference type="CDD" id="cd14688">
    <property type="entry name" value="bZIP_YAP"/>
    <property type="match status" value="1"/>
</dbReference>
<dbReference type="PANTHER" id="PTHR42070">
    <property type="entry name" value="FILAMENT ASSOCIATED PROTEIN, PUTATIVE (AFU_ORTHOLOGUE AFUA_8G06630)-RELATED"/>
    <property type="match status" value="1"/>
</dbReference>
<feature type="region of interest" description="Disordered" evidence="1">
    <location>
        <begin position="118"/>
        <end position="193"/>
    </location>
</feature>
<evidence type="ECO:0008006" key="4">
    <source>
        <dbReference type="Google" id="ProtNLM"/>
    </source>
</evidence>
<organism evidence="2 3">
    <name type="scientific">Seiridium cardinale</name>
    <dbReference type="NCBI Taxonomy" id="138064"/>
    <lineage>
        <taxon>Eukaryota</taxon>
        <taxon>Fungi</taxon>
        <taxon>Dikarya</taxon>
        <taxon>Ascomycota</taxon>
        <taxon>Pezizomycotina</taxon>
        <taxon>Sordariomycetes</taxon>
        <taxon>Xylariomycetidae</taxon>
        <taxon>Amphisphaeriales</taxon>
        <taxon>Sporocadaceae</taxon>
        <taxon>Seiridium</taxon>
    </lineage>
</organism>
<name>A0ABR2XRI2_9PEZI</name>
<evidence type="ECO:0000256" key="1">
    <source>
        <dbReference type="SAM" id="MobiDB-lite"/>
    </source>
</evidence>
<accession>A0ABR2XRI2</accession>